<proteinExistence type="predicted"/>
<reference evidence="1 2" key="1">
    <citation type="submission" date="2022-03" db="EMBL/GenBank/DDBJ databases">
        <title>Metagenome-assembled genomes from swine fecal metagenomes.</title>
        <authorList>
            <person name="Holman D.B."/>
            <person name="Kommadath A."/>
        </authorList>
    </citation>
    <scope>NUCLEOTIDE SEQUENCE [LARGE SCALE GENOMIC DNA]</scope>
    <source>
        <strain evidence="1">SUG147</strain>
    </source>
</reference>
<accession>A0AAE3K049</accession>
<sequence length="285" mass="30478">MKKHGIKLFAGTAAVGILTLTAAFFAVRYFMVGNEYASCRRGMLSRSYEMLISLLVSYRERQGAETAERLSFCAAYLPLSEGSELAVQRFCADISASETDRAAGERAEKYCGELLVLLSCSRTAALSGNMPEFPAYPEADAAPASVLPEKYDDGGRGDARKAADALLGSPARLREYSYSADGVMVFGFRTASSYAEYCSATGRLIRAVICRRSAAYGFPEETDIIPAAREFSVKNGYQPSGDPVVSFLGGIYTAEFPCGDFNVTVGVSGGGEVCLFLAVPCGERG</sequence>
<gene>
    <name evidence="1" type="ORF">MR241_04725</name>
</gene>
<organism evidence="1 2">
    <name type="scientific">Candidatus Colimorpha enterica</name>
    <dbReference type="NCBI Taxonomy" id="3083063"/>
    <lineage>
        <taxon>Bacteria</taxon>
        <taxon>Pseudomonadati</taxon>
        <taxon>Bacteroidota</taxon>
        <taxon>Bacteroidia</taxon>
        <taxon>Bacteroidales</taxon>
        <taxon>Candidatus Colimorpha</taxon>
    </lineage>
</organism>
<dbReference type="Proteomes" id="UP001139365">
    <property type="component" value="Unassembled WGS sequence"/>
</dbReference>
<evidence type="ECO:0000313" key="1">
    <source>
        <dbReference type="EMBL" id="MCI5755580.1"/>
    </source>
</evidence>
<comment type="caution">
    <text evidence="1">The sequence shown here is derived from an EMBL/GenBank/DDBJ whole genome shotgun (WGS) entry which is preliminary data.</text>
</comment>
<dbReference type="EMBL" id="JALEMU010000071">
    <property type="protein sequence ID" value="MCI5755580.1"/>
    <property type="molecule type" value="Genomic_DNA"/>
</dbReference>
<dbReference type="AlphaFoldDB" id="A0AAE3K049"/>
<name>A0AAE3K049_9BACT</name>
<protein>
    <submittedName>
        <fullName evidence="1">Uncharacterized protein</fullName>
    </submittedName>
</protein>
<evidence type="ECO:0000313" key="2">
    <source>
        <dbReference type="Proteomes" id="UP001139365"/>
    </source>
</evidence>